<reference evidence="2 3" key="1">
    <citation type="journal article" date="2019" name="Genome Biol. Evol.">
        <title>Insights into the evolution of the New World diploid cottons (Gossypium, subgenus Houzingenia) based on genome sequencing.</title>
        <authorList>
            <person name="Grover C.E."/>
            <person name="Arick M.A. 2nd"/>
            <person name="Thrash A."/>
            <person name="Conover J.L."/>
            <person name="Sanders W.S."/>
            <person name="Peterson D.G."/>
            <person name="Frelichowski J.E."/>
            <person name="Scheffler J.A."/>
            <person name="Scheffler B.E."/>
            <person name="Wendel J.F."/>
        </authorList>
    </citation>
    <scope>NUCLEOTIDE SEQUENCE [LARGE SCALE GENOMIC DNA]</scope>
    <source>
        <strain evidence="2">0</strain>
        <tissue evidence="2">Leaf</tissue>
    </source>
</reference>
<evidence type="ECO:0000313" key="2">
    <source>
        <dbReference type="EMBL" id="MBA0794895.1"/>
    </source>
</evidence>
<proteinExistence type="predicted"/>
<dbReference type="InterPro" id="IPR036397">
    <property type="entry name" value="RNaseH_sf"/>
</dbReference>
<dbReference type="AlphaFoldDB" id="A0A7J9GDG7"/>
<dbReference type="Pfam" id="PF13456">
    <property type="entry name" value="RVT_3"/>
    <property type="match status" value="1"/>
</dbReference>
<keyword evidence="3" id="KW-1185">Reference proteome</keyword>
<protein>
    <recommendedName>
        <fullName evidence="1">RNase H type-1 domain-containing protein</fullName>
    </recommendedName>
</protein>
<dbReference type="GO" id="GO:0003676">
    <property type="term" value="F:nucleic acid binding"/>
    <property type="evidence" value="ECO:0007669"/>
    <property type="project" value="InterPro"/>
</dbReference>
<dbReference type="Proteomes" id="UP000593560">
    <property type="component" value="Unassembled WGS sequence"/>
</dbReference>
<dbReference type="EMBL" id="JABFAD010000003">
    <property type="protein sequence ID" value="MBA0794895.1"/>
    <property type="molecule type" value="Genomic_DNA"/>
</dbReference>
<dbReference type="InterPro" id="IPR002156">
    <property type="entry name" value="RNaseH_domain"/>
</dbReference>
<sequence>MEIMGDSKTVIKKCKSSITDRSVIGAIIRDIWNRKNSYQEIKFSFIPKAKNIYAHTIATEALKRSESFYLEKGFPETVSRVLERRGLKPPD</sequence>
<evidence type="ECO:0000259" key="1">
    <source>
        <dbReference type="Pfam" id="PF13456"/>
    </source>
</evidence>
<gene>
    <name evidence="2" type="ORF">Gohar_019180</name>
</gene>
<dbReference type="GO" id="GO:0004523">
    <property type="term" value="F:RNA-DNA hybrid ribonuclease activity"/>
    <property type="evidence" value="ECO:0007669"/>
    <property type="project" value="InterPro"/>
</dbReference>
<name>A0A7J9GDG7_9ROSI</name>
<evidence type="ECO:0000313" key="3">
    <source>
        <dbReference type="Proteomes" id="UP000593560"/>
    </source>
</evidence>
<dbReference type="OrthoDB" id="989806at2759"/>
<feature type="domain" description="RNase H type-1" evidence="1">
    <location>
        <begin position="3"/>
        <end position="61"/>
    </location>
</feature>
<accession>A0A7J9GDG7</accession>
<dbReference type="Gene3D" id="3.30.420.10">
    <property type="entry name" value="Ribonuclease H-like superfamily/Ribonuclease H"/>
    <property type="match status" value="1"/>
</dbReference>
<organism evidence="2 3">
    <name type="scientific">Gossypium harknessii</name>
    <dbReference type="NCBI Taxonomy" id="34285"/>
    <lineage>
        <taxon>Eukaryota</taxon>
        <taxon>Viridiplantae</taxon>
        <taxon>Streptophyta</taxon>
        <taxon>Embryophyta</taxon>
        <taxon>Tracheophyta</taxon>
        <taxon>Spermatophyta</taxon>
        <taxon>Magnoliopsida</taxon>
        <taxon>eudicotyledons</taxon>
        <taxon>Gunneridae</taxon>
        <taxon>Pentapetalae</taxon>
        <taxon>rosids</taxon>
        <taxon>malvids</taxon>
        <taxon>Malvales</taxon>
        <taxon>Malvaceae</taxon>
        <taxon>Malvoideae</taxon>
        <taxon>Gossypium</taxon>
    </lineage>
</organism>
<comment type="caution">
    <text evidence="2">The sequence shown here is derived from an EMBL/GenBank/DDBJ whole genome shotgun (WGS) entry which is preliminary data.</text>
</comment>